<evidence type="ECO:0000313" key="1">
    <source>
        <dbReference type="EMBL" id="EAQ85023.1"/>
    </source>
</evidence>
<dbReference type="GeneID" id="4394862"/>
<reference evidence="2" key="1">
    <citation type="journal article" date="2015" name="Genome Announc.">
        <title>Draft genome sequence of the cellulolytic fungus Chaetomium globosum.</title>
        <authorList>
            <person name="Cuomo C.A."/>
            <person name="Untereiner W.A."/>
            <person name="Ma L.-J."/>
            <person name="Grabherr M."/>
            <person name="Birren B.W."/>
        </authorList>
    </citation>
    <scope>NUCLEOTIDE SEQUENCE [LARGE SCALE GENOMIC DNA]</scope>
    <source>
        <strain evidence="2">ATCC 6205 / CBS 148.51 / DSM 1962 / NBRC 6347 / NRRL 1970</strain>
    </source>
</reference>
<dbReference type="InParanoid" id="Q2GSL7"/>
<proteinExistence type="predicted"/>
<dbReference type="VEuPathDB" id="FungiDB:CHGG_09037"/>
<evidence type="ECO:0000313" key="2">
    <source>
        <dbReference type="Proteomes" id="UP000001056"/>
    </source>
</evidence>
<keyword evidence="2" id="KW-1185">Reference proteome</keyword>
<dbReference type="HOGENOM" id="CLU_2133229_0_0_1"/>
<name>Q2GSL7_CHAGB</name>
<dbReference type="Proteomes" id="UP000001056">
    <property type="component" value="Unassembled WGS sequence"/>
</dbReference>
<dbReference type="AlphaFoldDB" id="Q2GSL7"/>
<dbReference type="EMBL" id="CH408034">
    <property type="protein sequence ID" value="EAQ85023.1"/>
    <property type="molecule type" value="Genomic_DNA"/>
</dbReference>
<dbReference type="RefSeq" id="XP_001226964.1">
    <property type="nucleotide sequence ID" value="XM_001226963.1"/>
</dbReference>
<protein>
    <submittedName>
        <fullName evidence="1">Uncharacterized protein</fullName>
    </submittedName>
</protein>
<organism evidence="1 2">
    <name type="scientific">Chaetomium globosum (strain ATCC 6205 / CBS 148.51 / DSM 1962 / NBRC 6347 / NRRL 1970)</name>
    <name type="common">Soil fungus</name>
    <dbReference type="NCBI Taxonomy" id="306901"/>
    <lineage>
        <taxon>Eukaryota</taxon>
        <taxon>Fungi</taxon>
        <taxon>Dikarya</taxon>
        <taxon>Ascomycota</taxon>
        <taxon>Pezizomycotina</taxon>
        <taxon>Sordariomycetes</taxon>
        <taxon>Sordariomycetidae</taxon>
        <taxon>Sordariales</taxon>
        <taxon>Chaetomiaceae</taxon>
        <taxon>Chaetomium</taxon>
    </lineage>
</organism>
<accession>Q2GSL7</accession>
<sequence>MITNNQLVDAINHALLPCSLWCVMGGTRANYTRAHPRYLDRLQHCDTSRHEVLEVASSDYIGPLPPEVMSCLGPTAVPEEPAETQRGPCVAAKAAQSKPLLFAPGTCIERGGP</sequence>
<gene>
    <name evidence="1" type="ORF">CHGG_09037</name>
</gene>